<accession>A0ABS6SD07</accession>
<evidence type="ECO:0000256" key="1">
    <source>
        <dbReference type="ARBA" id="ARBA00004752"/>
    </source>
</evidence>
<reference evidence="9 10" key="1">
    <citation type="submission" date="2021-04" db="EMBL/GenBank/DDBJ databases">
        <authorList>
            <person name="Pira H."/>
            <person name="Risdian C."/>
            <person name="Wink J."/>
        </authorList>
    </citation>
    <scope>NUCLEOTIDE SEQUENCE [LARGE SCALE GENOMIC DNA]</scope>
    <source>
        <strain evidence="9 10">WHA3</strain>
    </source>
</reference>
<evidence type="ECO:0000256" key="2">
    <source>
        <dbReference type="ARBA" id="ARBA00007090"/>
    </source>
</evidence>
<evidence type="ECO:0000313" key="9">
    <source>
        <dbReference type="EMBL" id="MBV7255737.1"/>
    </source>
</evidence>
<feature type="domain" description="Penicillin-binding protein transpeptidase" evidence="7">
    <location>
        <begin position="325"/>
        <end position="540"/>
    </location>
</feature>
<organism evidence="9 10">
    <name type="scientific">Pacificimonas pallii</name>
    <dbReference type="NCBI Taxonomy" id="2827236"/>
    <lineage>
        <taxon>Bacteria</taxon>
        <taxon>Pseudomonadati</taxon>
        <taxon>Pseudomonadota</taxon>
        <taxon>Alphaproteobacteria</taxon>
        <taxon>Sphingomonadales</taxon>
        <taxon>Sphingosinicellaceae</taxon>
        <taxon>Pacificimonas</taxon>
    </lineage>
</organism>
<feature type="compositionally biased region" description="Polar residues" evidence="5">
    <location>
        <begin position="665"/>
        <end position="676"/>
    </location>
</feature>
<evidence type="ECO:0000313" key="10">
    <source>
        <dbReference type="Proteomes" id="UP000722336"/>
    </source>
</evidence>
<dbReference type="Pfam" id="PF00912">
    <property type="entry name" value="Transgly"/>
    <property type="match status" value="1"/>
</dbReference>
<dbReference type="Proteomes" id="UP000722336">
    <property type="component" value="Unassembled WGS sequence"/>
</dbReference>
<evidence type="ECO:0000259" key="7">
    <source>
        <dbReference type="Pfam" id="PF00905"/>
    </source>
</evidence>
<protein>
    <submittedName>
        <fullName evidence="9">PBP1A family penicillin-binding protein</fullName>
    </submittedName>
</protein>
<dbReference type="InterPro" id="IPR050396">
    <property type="entry name" value="Glycosyltr_51/Transpeptidase"/>
</dbReference>
<comment type="caution">
    <text evidence="9">The sequence shown here is derived from an EMBL/GenBank/DDBJ whole genome shotgun (WGS) entry which is preliminary data.</text>
</comment>
<dbReference type="NCBIfam" id="TIGR02074">
    <property type="entry name" value="PBP_1a_fam"/>
    <property type="match status" value="1"/>
</dbReference>
<evidence type="ECO:0000256" key="3">
    <source>
        <dbReference type="ARBA" id="ARBA00007739"/>
    </source>
</evidence>
<proteinExistence type="inferred from homology"/>
<dbReference type="PANTHER" id="PTHR32282">
    <property type="entry name" value="BINDING PROTEIN TRANSPEPTIDASE, PUTATIVE-RELATED"/>
    <property type="match status" value="1"/>
</dbReference>
<keyword evidence="10" id="KW-1185">Reference proteome</keyword>
<feature type="compositionally biased region" description="Acidic residues" evidence="5">
    <location>
        <begin position="616"/>
        <end position="635"/>
    </location>
</feature>
<keyword evidence="6" id="KW-0812">Transmembrane</keyword>
<keyword evidence="6" id="KW-0472">Membrane</keyword>
<feature type="domain" description="Glycosyl transferase family 51" evidence="8">
    <location>
        <begin position="75"/>
        <end position="239"/>
    </location>
</feature>
<dbReference type="InterPro" id="IPR001460">
    <property type="entry name" value="PCN-bd_Tpept"/>
</dbReference>
<keyword evidence="4" id="KW-0808">Transferase</keyword>
<dbReference type="Pfam" id="PF00905">
    <property type="entry name" value="Transpeptidase"/>
    <property type="match status" value="1"/>
</dbReference>
<name>A0ABS6SD07_9SPHN</name>
<evidence type="ECO:0000256" key="4">
    <source>
        <dbReference type="ARBA" id="ARBA00022679"/>
    </source>
</evidence>
<feature type="compositionally biased region" description="Low complexity" evidence="5">
    <location>
        <begin position="650"/>
        <end position="663"/>
    </location>
</feature>
<comment type="pathway">
    <text evidence="1">Cell wall biogenesis; peptidoglycan biosynthesis.</text>
</comment>
<dbReference type="InterPro" id="IPR001264">
    <property type="entry name" value="Glyco_trans_51"/>
</dbReference>
<dbReference type="RefSeq" id="WP_218444097.1">
    <property type="nucleotide sequence ID" value="NZ_JAGSPA010000001.1"/>
</dbReference>
<dbReference type="EMBL" id="JAGSPA010000001">
    <property type="protein sequence ID" value="MBV7255737.1"/>
    <property type="molecule type" value="Genomic_DNA"/>
</dbReference>
<gene>
    <name evidence="9" type="ORF">KCG44_02940</name>
</gene>
<feature type="transmembrane region" description="Helical" evidence="6">
    <location>
        <begin position="21"/>
        <end position="43"/>
    </location>
</feature>
<evidence type="ECO:0000259" key="8">
    <source>
        <dbReference type="Pfam" id="PF00912"/>
    </source>
</evidence>
<keyword evidence="6" id="KW-1133">Transmembrane helix</keyword>
<feature type="region of interest" description="Disordered" evidence="5">
    <location>
        <begin position="615"/>
        <end position="757"/>
    </location>
</feature>
<evidence type="ECO:0000256" key="5">
    <source>
        <dbReference type="SAM" id="MobiDB-lite"/>
    </source>
</evidence>
<sequence>MARSSSPSFLRRAWGYAWKSTLAIGLLSVIGLVIAVGITMATLPGFDTLRTSPVGQAVRVKSADGAVLVNQGPSYGGWLSYDEIPPIMVQSMLAVEDKRFMSHPGIDPKGMARAFYINVTADRRPQGASTITQQLARNIFLSNERTYTRKLREALLALAMERKFTKQQIIELYLNRVYFGGGAYGIDAASRRFYGHSATQMTPAESAIIAGLVKAPSRFAPSADAERARGRADVVARLMEEQGVVSDGDAVRREIAALEFAPQPKANDVRYFTDWVLSQVERLTDETKEPLVVTTTLLSAMQIAAADAVKGQTPEGVQGALVSMSHDGAVRAMMGGRDYVDSNYNRATIAERQPGSAWKLFVYLAAIEGGQLPDDIVSDTPVTIEGWTPRNYGRSYRGEITMREAAARSSNSVAAQLGYRNGIDNVADMAERFGIQTRISRRPAMTLGTSTVRLIEMTAAYAAVARGGVAVEPFGITRIETANGRLLYERDVRTPRVLVAPWVATNMTNMLRAAVETGTGRAARIDRPVAGKTGTTSDYRDGYFVGFTGDITTGVWMGRDDNSPVPGLTGGAAPARAFAVYMRAATKGMPIQELDSDIRIDDVFAEPDAEVYGLDDTWEGSDWAEDTWPEDDYSGDETRYGDDFAPLTDAAGAGAAYAPSHAGQQAPQVGTGQSPGAAQAEADVEVDYGRPPPSDMRAADVPTRPRPPGRPAADDGWLDERAPSAAAPARPPQRPAGGRTSGAAAPGPSNLLPADPV</sequence>
<evidence type="ECO:0000256" key="6">
    <source>
        <dbReference type="SAM" id="Phobius"/>
    </source>
</evidence>
<comment type="similarity">
    <text evidence="3">In the N-terminal section; belongs to the glycosyltransferase 51 family.</text>
</comment>
<dbReference type="PANTHER" id="PTHR32282:SF33">
    <property type="entry name" value="PEPTIDOGLYCAN GLYCOSYLTRANSFERASE"/>
    <property type="match status" value="1"/>
</dbReference>
<comment type="similarity">
    <text evidence="2">In the C-terminal section; belongs to the transpeptidase family.</text>
</comment>